<organism evidence="1 2">
    <name type="scientific">Caerostris extrusa</name>
    <name type="common">Bark spider</name>
    <name type="synonym">Caerostris bankana</name>
    <dbReference type="NCBI Taxonomy" id="172846"/>
    <lineage>
        <taxon>Eukaryota</taxon>
        <taxon>Metazoa</taxon>
        <taxon>Ecdysozoa</taxon>
        <taxon>Arthropoda</taxon>
        <taxon>Chelicerata</taxon>
        <taxon>Arachnida</taxon>
        <taxon>Araneae</taxon>
        <taxon>Araneomorphae</taxon>
        <taxon>Entelegynae</taxon>
        <taxon>Araneoidea</taxon>
        <taxon>Araneidae</taxon>
        <taxon>Caerostris</taxon>
    </lineage>
</organism>
<evidence type="ECO:0000313" key="2">
    <source>
        <dbReference type="Proteomes" id="UP001054945"/>
    </source>
</evidence>
<protein>
    <submittedName>
        <fullName evidence="1">Uncharacterized protein</fullName>
    </submittedName>
</protein>
<comment type="caution">
    <text evidence="1">The sequence shown here is derived from an EMBL/GenBank/DDBJ whole genome shotgun (WGS) entry which is preliminary data.</text>
</comment>
<sequence>MGPAVKTQLGSNLWGIRFYPKKSVPVVCAKAFRAEILNQLTSDIFKLRVPFRRMKFAHYKEVIRHYPWWSPETCNMQHYIFMMVKNKGVVFQEEFSDNFALEKTWKKSSGCPTIEMLL</sequence>
<keyword evidence="2" id="KW-1185">Reference proteome</keyword>
<name>A0AAV4RBK3_CAEEX</name>
<dbReference type="Proteomes" id="UP001054945">
    <property type="component" value="Unassembled WGS sequence"/>
</dbReference>
<evidence type="ECO:0000313" key="1">
    <source>
        <dbReference type="EMBL" id="GIY17822.1"/>
    </source>
</evidence>
<proteinExistence type="predicted"/>
<accession>A0AAV4RBK3</accession>
<gene>
    <name evidence="1" type="ORF">CEXT_575891</name>
</gene>
<dbReference type="AlphaFoldDB" id="A0AAV4RBK3"/>
<reference evidence="1 2" key="1">
    <citation type="submission" date="2021-06" db="EMBL/GenBank/DDBJ databases">
        <title>Caerostris extrusa draft genome.</title>
        <authorList>
            <person name="Kono N."/>
            <person name="Arakawa K."/>
        </authorList>
    </citation>
    <scope>NUCLEOTIDE SEQUENCE [LARGE SCALE GENOMIC DNA]</scope>
</reference>
<dbReference type="EMBL" id="BPLR01007552">
    <property type="protein sequence ID" value="GIY17822.1"/>
    <property type="molecule type" value="Genomic_DNA"/>
</dbReference>